<evidence type="ECO:0000256" key="2">
    <source>
        <dbReference type="SAM" id="MobiDB-lite"/>
    </source>
</evidence>
<name>A0ABP7JCC6_9ACTN</name>
<proteinExistence type="predicted"/>
<dbReference type="CDD" id="cd04301">
    <property type="entry name" value="NAT_SF"/>
    <property type="match status" value="1"/>
</dbReference>
<gene>
    <name evidence="4" type="ORF">GCM10022403_085400</name>
</gene>
<evidence type="ECO:0000259" key="3">
    <source>
        <dbReference type="PROSITE" id="PS51186"/>
    </source>
</evidence>
<dbReference type="PROSITE" id="PS51186">
    <property type="entry name" value="GNAT"/>
    <property type="match status" value="2"/>
</dbReference>
<accession>A0ABP7JCC6</accession>
<dbReference type="InterPro" id="IPR050769">
    <property type="entry name" value="NAT_camello-type"/>
</dbReference>
<feature type="domain" description="N-acetyltransferase" evidence="3">
    <location>
        <begin position="312"/>
        <end position="455"/>
    </location>
</feature>
<organism evidence="4 5">
    <name type="scientific">Streptomyces coacervatus</name>
    <dbReference type="NCBI Taxonomy" id="647381"/>
    <lineage>
        <taxon>Bacteria</taxon>
        <taxon>Bacillati</taxon>
        <taxon>Actinomycetota</taxon>
        <taxon>Actinomycetes</taxon>
        <taxon>Kitasatosporales</taxon>
        <taxon>Streptomycetaceae</taxon>
        <taxon>Streptomyces</taxon>
    </lineage>
</organism>
<evidence type="ECO:0000313" key="4">
    <source>
        <dbReference type="EMBL" id="GAA3840072.1"/>
    </source>
</evidence>
<feature type="compositionally biased region" description="Basic and acidic residues" evidence="2">
    <location>
        <begin position="286"/>
        <end position="298"/>
    </location>
</feature>
<dbReference type="Proteomes" id="UP001501009">
    <property type="component" value="Unassembled WGS sequence"/>
</dbReference>
<sequence>MNRLPLFCDVAMARRIERVEAQLMAAATQAACLRRADRGGFVMRVAGGVATFAEDGSPFDKIAGLGFDGTPDAAVLDRIERAFAERGAPVQAEVSELADPAVGALLTDRGYWLASFENVLGLTLDGGYERVAFPGIEVRVGRDDEFEAWLDAVVEGFAHPDDQGVPSHEEFPRHVLANAERDFAAAGVVHYIALCDGTVAGGGSLRIADGVAQLTGAATAPAYRRRGVQTALLSARLADAAAAGCDIAVVTTQPGSKSQQNVQRRGFHLLYSRSVLVKQAPAEGAVNRRDASTTDHVTRKVRGPGTETPDALRVVQYDGSREKLRPLFELAEDSPTQLDGYIEDGRVLVALRGTDMVGHLQLVATDQPDIFEIKNMAVREDLQRTGVGKRLVDCAIDLVARESGRRLLVATAAADIGNLRFYQRQGFRMRTVERDAFTLRTGYEPGTVIEGIELRDRVWLDHLLDRPAPS</sequence>
<reference evidence="5" key="1">
    <citation type="journal article" date="2019" name="Int. J. Syst. Evol. Microbiol.">
        <title>The Global Catalogue of Microorganisms (GCM) 10K type strain sequencing project: providing services to taxonomists for standard genome sequencing and annotation.</title>
        <authorList>
            <consortium name="The Broad Institute Genomics Platform"/>
            <consortium name="The Broad Institute Genome Sequencing Center for Infectious Disease"/>
            <person name="Wu L."/>
            <person name="Ma J."/>
        </authorList>
    </citation>
    <scope>NUCLEOTIDE SEQUENCE [LARGE SCALE GENOMIC DNA]</scope>
    <source>
        <strain evidence="5">JCM 17138</strain>
    </source>
</reference>
<dbReference type="Pfam" id="PF00583">
    <property type="entry name" value="Acetyltransf_1"/>
    <property type="match status" value="2"/>
</dbReference>
<dbReference type="RefSeq" id="WP_275779985.1">
    <property type="nucleotide sequence ID" value="NZ_BAABDE010000038.1"/>
</dbReference>
<dbReference type="PANTHER" id="PTHR13947:SF37">
    <property type="entry name" value="LD18367P"/>
    <property type="match status" value="1"/>
</dbReference>
<dbReference type="EMBL" id="BAABDE010000038">
    <property type="protein sequence ID" value="GAA3840072.1"/>
    <property type="molecule type" value="Genomic_DNA"/>
</dbReference>
<comment type="caution">
    <text evidence="4">The sequence shown here is derived from an EMBL/GenBank/DDBJ whole genome shotgun (WGS) entry which is preliminary data.</text>
</comment>
<evidence type="ECO:0000256" key="1">
    <source>
        <dbReference type="ARBA" id="ARBA00022679"/>
    </source>
</evidence>
<evidence type="ECO:0000313" key="5">
    <source>
        <dbReference type="Proteomes" id="UP001501009"/>
    </source>
</evidence>
<dbReference type="InterPro" id="IPR000182">
    <property type="entry name" value="GNAT_dom"/>
</dbReference>
<dbReference type="PANTHER" id="PTHR13947">
    <property type="entry name" value="GNAT FAMILY N-ACETYLTRANSFERASE"/>
    <property type="match status" value="1"/>
</dbReference>
<keyword evidence="1" id="KW-0808">Transferase</keyword>
<dbReference type="Gene3D" id="3.40.630.30">
    <property type="match status" value="2"/>
</dbReference>
<dbReference type="InterPro" id="IPR016181">
    <property type="entry name" value="Acyl_CoA_acyltransferase"/>
</dbReference>
<dbReference type="SUPFAM" id="SSF55729">
    <property type="entry name" value="Acyl-CoA N-acyltransferases (Nat)"/>
    <property type="match status" value="2"/>
</dbReference>
<feature type="domain" description="N-acetyltransferase" evidence="3">
    <location>
        <begin position="136"/>
        <end position="283"/>
    </location>
</feature>
<keyword evidence="5" id="KW-1185">Reference proteome</keyword>
<protein>
    <recommendedName>
        <fullName evidence="3">N-acetyltransferase domain-containing protein</fullName>
    </recommendedName>
</protein>
<feature type="region of interest" description="Disordered" evidence="2">
    <location>
        <begin position="282"/>
        <end position="308"/>
    </location>
</feature>